<keyword evidence="2" id="KW-0812">Transmembrane</keyword>
<feature type="transmembrane region" description="Helical" evidence="2">
    <location>
        <begin position="21"/>
        <end position="41"/>
    </location>
</feature>
<dbReference type="AlphaFoldDB" id="A0A480B4T7"/>
<evidence type="ECO:0000256" key="2">
    <source>
        <dbReference type="SAM" id="Phobius"/>
    </source>
</evidence>
<evidence type="ECO:0008006" key="5">
    <source>
        <dbReference type="Google" id="ProtNLM"/>
    </source>
</evidence>
<feature type="region of interest" description="Disordered" evidence="1">
    <location>
        <begin position="120"/>
        <end position="140"/>
    </location>
</feature>
<keyword evidence="2" id="KW-0472">Membrane</keyword>
<dbReference type="Pfam" id="PF11159">
    <property type="entry name" value="DUF2939"/>
    <property type="match status" value="1"/>
</dbReference>
<protein>
    <recommendedName>
        <fullName evidence="5">DUF2939 domain-containing protein</fullName>
    </recommendedName>
</protein>
<dbReference type="InterPro" id="IPR021330">
    <property type="entry name" value="DUF2939"/>
</dbReference>
<proteinExistence type="predicted"/>
<evidence type="ECO:0000313" key="4">
    <source>
        <dbReference type="Proteomes" id="UP000303581"/>
    </source>
</evidence>
<evidence type="ECO:0000256" key="1">
    <source>
        <dbReference type="SAM" id="MobiDB-lite"/>
    </source>
</evidence>
<dbReference type="EMBL" id="BJCR01000026">
    <property type="protein sequence ID" value="GCL69099.1"/>
    <property type="molecule type" value="Genomic_DNA"/>
</dbReference>
<organism evidence="3 4">
    <name type="scientific">Veillonella tobetsuensis</name>
    <dbReference type="NCBI Taxonomy" id="1110546"/>
    <lineage>
        <taxon>Bacteria</taxon>
        <taxon>Bacillati</taxon>
        <taxon>Bacillota</taxon>
        <taxon>Negativicutes</taxon>
        <taxon>Veillonellales</taxon>
        <taxon>Veillonellaceae</taxon>
        <taxon>Veillonella</taxon>
    </lineage>
</organism>
<keyword evidence="4" id="KW-1185">Reference proteome</keyword>
<name>A0A480B4T7_9FIRM</name>
<keyword evidence="2" id="KW-1133">Transmembrane helix</keyword>
<gene>
    <name evidence="3" type="ORF">PAGU1579_08680</name>
</gene>
<reference evidence="3 4" key="1">
    <citation type="submission" date="2019-03" db="EMBL/GenBank/DDBJ databases">
        <title>Draft genome sequences of two Veillonella tobetsuensis clinical isolates from intraoperative bronchial fluids of elderly patients with pulmonary carcinoma.</title>
        <authorList>
            <person name="Akiyama T."/>
        </authorList>
    </citation>
    <scope>NUCLEOTIDE SEQUENCE [LARGE SCALE GENOMIC DNA]</scope>
    <source>
        <strain evidence="3 4">PAGU 1579</strain>
    </source>
</reference>
<comment type="caution">
    <text evidence="3">The sequence shown here is derived from an EMBL/GenBank/DDBJ whole genome shotgun (WGS) entry which is preliminary data.</text>
</comment>
<accession>A0A480B4T7</accession>
<evidence type="ECO:0000313" key="3">
    <source>
        <dbReference type="EMBL" id="GCL69099.1"/>
    </source>
</evidence>
<sequence length="218" mass="24728">MLKYMYYIHRSNIMRSKTLTIAIIIAIIAALSAMWYFLWYIPHTPVYTFQTIREAVENKDADTVLEHIDTTSLVKNIVTREGNTYVDTSSPLGKAAVAATKTFGPALLDDVIRKYVEDPDSFKSQNSSDSDVESEDTSNTFSMVDRIQRGELFKQRHLEIKNITSEDNGDTATVTVTIHNTKTNQTAPIRVLMKHIGDGTWAIYDIPDIEALYKITRK</sequence>
<dbReference type="Proteomes" id="UP000303581">
    <property type="component" value="Unassembled WGS sequence"/>
</dbReference>